<feature type="compositionally biased region" description="Polar residues" evidence="1">
    <location>
        <begin position="58"/>
        <end position="70"/>
    </location>
</feature>
<feature type="region of interest" description="Disordered" evidence="1">
    <location>
        <begin position="57"/>
        <end position="103"/>
    </location>
</feature>
<reference evidence="2 3" key="1">
    <citation type="submission" date="2023-11" db="EMBL/GenBank/DDBJ databases">
        <title>Halocaridina rubra genome assembly.</title>
        <authorList>
            <person name="Smith C."/>
        </authorList>
    </citation>
    <scope>NUCLEOTIDE SEQUENCE [LARGE SCALE GENOMIC DNA]</scope>
    <source>
        <strain evidence="2">EP-1</strain>
        <tissue evidence="2">Whole</tissue>
    </source>
</reference>
<evidence type="ECO:0000313" key="3">
    <source>
        <dbReference type="Proteomes" id="UP001381693"/>
    </source>
</evidence>
<name>A0AAN8WCD2_HALRR</name>
<dbReference type="AlphaFoldDB" id="A0AAN8WCD2"/>
<comment type="caution">
    <text evidence="2">The sequence shown here is derived from an EMBL/GenBank/DDBJ whole genome shotgun (WGS) entry which is preliminary data.</text>
</comment>
<proteinExistence type="predicted"/>
<protein>
    <submittedName>
        <fullName evidence="2">Uncharacterized protein</fullName>
    </submittedName>
</protein>
<gene>
    <name evidence="2" type="ORF">SK128_020387</name>
</gene>
<dbReference type="EMBL" id="JAXCGZ010023006">
    <property type="protein sequence ID" value="KAK7019218.1"/>
    <property type="molecule type" value="Genomic_DNA"/>
</dbReference>
<accession>A0AAN8WCD2</accession>
<dbReference type="Proteomes" id="UP001381693">
    <property type="component" value="Unassembled WGS sequence"/>
</dbReference>
<evidence type="ECO:0000313" key="2">
    <source>
        <dbReference type="EMBL" id="KAK7019218.1"/>
    </source>
</evidence>
<organism evidence="2 3">
    <name type="scientific">Halocaridina rubra</name>
    <name type="common">Hawaiian red shrimp</name>
    <dbReference type="NCBI Taxonomy" id="373956"/>
    <lineage>
        <taxon>Eukaryota</taxon>
        <taxon>Metazoa</taxon>
        <taxon>Ecdysozoa</taxon>
        <taxon>Arthropoda</taxon>
        <taxon>Crustacea</taxon>
        <taxon>Multicrustacea</taxon>
        <taxon>Malacostraca</taxon>
        <taxon>Eumalacostraca</taxon>
        <taxon>Eucarida</taxon>
        <taxon>Decapoda</taxon>
        <taxon>Pleocyemata</taxon>
        <taxon>Caridea</taxon>
        <taxon>Atyoidea</taxon>
        <taxon>Atyidae</taxon>
        <taxon>Halocaridina</taxon>
    </lineage>
</organism>
<keyword evidence="3" id="KW-1185">Reference proteome</keyword>
<evidence type="ECO:0000256" key="1">
    <source>
        <dbReference type="SAM" id="MobiDB-lite"/>
    </source>
</evidence>
<sequence length="103" mass="11095">MPRTVSGTDCCGTLIGFNLRTCTPDLALAMAQGMEWGRAGGFKEGVMEWPPVRKYCNTPPTATTPQSTLTAVEDDEEGEPDWPLTVAQSGPVPRPQDRKGGTR</sequence>